<name>A0ABD3HMP1_9MARC</name>
<evidence type="ECO:0000313" key="4">
    <source>
        <dbReference type="Proteomes" id="UP001633002"/>
    </source>
</evidence>
<proteinExistence type="predicted"/>
<organism evidence="3 4">
    <name type="scientific">Riccia sorocarpa</name>
    <dbReference type="NCBI Taxonomy" id="122646"/>
    <lineage>
        <taxon>Eukaryota</taxon>
        <taxon>Viridiplantae</taxon>
        <taxon>Streptophyta</taxon>
        <taxon>Embryophyta</taxon>
        <taxon>Marchantiophyta</taxon>
        <taxon>Marchantiopsida</taxon>
        <taxon>Marchantiidae</taxon>
        <taxon>Marchantiales</taxon>
        <taxon>Ricciaceae</taxon>
        <taxon>Riccia</taxon>
    </lineage>
</organism>
<dbReference type="InterPro" id="IPR043502">
    <property type="entry name" value="DNA/RNA_pol_sf"/>
</dbReference>
<dbReference type="InterPro" id="IPR013103">
    <property type="entry name" value="RVT_2"/>
</dbReference>
<dbReference type="AlphaFoldDB" id="A0ABD3HMP1"/>
<dbReference type="InterPro" id="IPR001584">
    <property type="entry name" value="Integrase_cat-core"/>
</dbReference>
<evidence type="ECO:0000259" key="2">
    <source>
        <dbReference type="PROSITE" id="PS50994"/>
    </source>
</evidence>
<dbReference type="Proteomes" id="UP001633002">
    <property type="component" value="Unassembled WGS sequence"/>
</dbReference>
<gene>
    <name evidence="3" type="ORF">R1sor_005313</name>
</gene>
<protein>
    <recommendedName>
        <fullName evidence="2">Integrase catalytic domain-containing protein</fullName>
    </recommendedName>
</protein>
<evidence type="ECO:0000256" key="1">
    <source>
        <dbReference type="SAM" id="MobiDB-lite"/>
    </source>
</evidence>
<dbReference type="InterPro" id="IPR012337">
    <property type="entry name" value="RNaseH-like_sf"/>
</dbReference>
<sequence>MTIAHTPQQNGISERKNRTLLERARSMALGNGIPNFLWAETVVTANYLVNRSPTRANSSVTPEEKFLGQPPDLSNLRAFGCLTYIHQGAHCRNKLEARSIKGVLVGYDENSKGYRCYVPGQKKIVITRDVKFCEDLTLKDAMTKSPEYRMEHFTDENAYHFPGDSAEGGESTPTSQLHPDSEDPPQTPADQDPESSTRDKDDTADVIPVDNHTGVTTEAVDDQTGVTTTSTEPNSDPATDEGSVPSTRRSTRTHKKPSHLQDYVSYSVEMEPTTFREASCQPQWVAAMNREMESIHKNGTWKLVSLPPDVKPITAKWVYKLKTSGPNSAPMFKARLVARGFEQQAGVDFEETYAPVVKWGTLRAVIGLAAQNGWTLQHLDVKTAFLNGDDTDNVTQLIRHLKNQFELTDLGIVTNYLRVRFMHLSSGIFMCQQDFLNSLLQEAGLQDCKSATTPMEEGLQLTADTGEESVDGYRYRRLVGKLLYIVNSRPDIAYAVGIVSHYMSNPQRPHQEAVKRILRYLQGTADYGILFKRKSNRVFTGYADADWGGDIDSRRSTSGYLFQLGGCPITWASKKQPTVSLSSTEAEYRALTEAAKEASWLRLLGRDLHLDIDNPTPLYCDNISSIKLANNPIFHGRSKHIDIHYHFIREQVLMGNIDLQHVSTYDQVADILTKPLGRQQFTLLRTELGVQSLSTANEGPAYTLQDTQALGIELIPEFRMPTGQPTKPLGVQHQQSFADNPGYLHGSSRVPTMPENDRQMYTKPYILVCNSIKQSEWSADVAKFHSPPNHQTGEAVNWRTTNQLQHHLNFQIDSAAANLLYLASIPHSGSPPVSHPDPHTVNTLVILEKLIQEVVPHDRRPNEGARSQIAECATHKEGMRARG</sequence>
<dbReference type="SUPFAM" id="SSF53098">
    <property type="entry name" value="Ribonuclease H-like"/>
    <property type="match status" value="1"/>
</dbReference>
<keyword evidence="4" id="KW-1185">Reference proteome</keyword>
<dbReference type="Pfam" id="PF07727">
    <property type="entry name" value="RVT_2"/>
    <property type="match status" value="1"/>
</dbReference>
<dbReference type="PANTHER" id="PTHR11439">
    <property type="entry name" value="GAG-POL-RELATED RETROTRANSPOSON"/>
    <property type="match status" value="1"/>
</dbReference>
<dbReference type="InterPro" id="IPR057670">
    <property type="entry name" value="SH3_retrovirus"/>
</dbReference>
<dbReference type="Gene3D" id="3.30.420.10">
    <property type="entry name" value="Ribonuclease H-like superfamily/Ribonuclease H"/>
    <property type="match status" value="1"/>
</dbReference>
<feature type="region of interest" description="Disordered" evidence="1">
    <location>
        <begin position="158"/>
        <end position="259"/>
    </location>
</feature>
<reference evidence="3 4" key="1">
    <citation type="submission" date="2024-09" db="EMBL/GenBank/DDBJ databases">
        <title>Chromosome-scale assembly of Riccia sorocarpa.</title>
        <authorList>
            <person name="Paukszto L."/>
        </authorList>
    </citation>
    <scope>NUCLEOTIDE SEQUENCE [LARGE SCALE GENOMIC DNA]</scope>
    <source>
        <strain evidence="3">LP-2024</strain>
        <tissue evidence="3">Aerial parts of the thallus</tissue>
    </source>
</reference>
<accession>A0ABD3HMP1</accession>
<dbReference type="PROSITE" id="PS50994">
    <property type="entry name" value="INTEGRASE"/>
    <property type="match status" value="1"/>
</dbReference>
<dbReference type="InterPro" id="IPR036397">
    <property type="entry name" value="RNaseH_sf"/>
</dbReference>
<dbReference type="EMBL" id="JBJQOH010000003">
    <property type="protein sequence ID" value="KAL3691662.1"/>
    <property type="molecule type" value="Genomic_DNA"/>
</dbReference>
<feature type="domain" description="Integrase catalytic" evidence="2">
    <location>
        <begin position="1"/>
        <end position="70"/>
    </location>
</feature>
<dbReference type="Pfam" id="PF25597">
    <property type="entry name" value="SH3_retrovirus"/>
    <property type="match status" value="1"/>
</dbReference>
<feature type="compositionally biased region" description="Basic residues" evidence="1">
    <location>
        <begin position="249"/>
        <end position="258"/>
    </location>
</feature>
<feature type="compositionally biased region" description="Polar residues" evidence="1">
    <location>
        <begin position="224"/>
        <end position="237"/>
    </location>
</feature>
<dbReference type="SUPFAM" id="SSF56672">
    <property type="entry name" value="DNA/RNA polymerases"/>
    <property type="match status" value="1"/>
</dbReference>
<dbReference type="PANTHER" id="PTHR11439:SF470">
    <property type="entry name" value="CYSTEINE-RICH RLK (RECEPTOR-LIKE PROTEIN KINASE) 8"/>
    <property type="match status" value="1"/>
</dbReference>
<evidence type="ECO:0000313" key="3">
    <source>
        <dbReference type="EMBL" id="KAL3691662.1"/>
    </source>
</evidence>
<dbReference type="CDD" id="cd09272">
    <property type="entry name" value="RNase_HI_RT_Ty1"/>
    <property type="match status" value="1"/>
</dbReference>
<comment type="caution">
    <text evidence="3">The sequence shown here is derived from an EMBL/GenBank/DDBJ whole genome shotgun (WGS) entry which is preliminary data.</text>
</comment>